<feature type="signal peptide" evidence="11">
    <location>
        <begin position="1"/>
        <end position="24"/>
    </location>
</feature>
<keyword evidence="7 9" id="KW-0482">Metalloprotease</keyword>
<comment type="caution">
    <text evidence="12">The sequence shown here is derived from an EMBL/GenBank/DDBJ whole genome shotgun (WGS) entry which is preliminary data.</text>
</comment>
<evidence type="ECO:0000256" key="6">
    <source>
        <dbReference type="ARBA" id="ARBA00022997"/>
    </source>
</evidence>
<keyword evidence="5 9" id="KW-0862">Zinc</keyword>
<sequence>MRKKWLGILGGMLLAGCSLFPAQAEMAAAETAAVQQAGKVSPEDSRDFVVLSEAVPDVILEVRYYSTYNFVGDRIAGYEQPCVMLTKEAAAALKEVAADVKKQGYRLKIYDAYRPQMAVDNFVAWAENLDDTRMKAYFYPQVDKTRLFADGYIDAKSGHSRGSTLDLTLFDMNTGKEADMGGVFDHFGVESHPDWCGDPETGKYTGKYKGSKQPQDGQINEVQFKNRMILRQAMLRHGFKPLATEWWHFTLKDEPYPDTYFNFKPHMK</sequence>
<dbReference type="Pfam" id="PF01427">
    <property type="entry name" value="Peptidase_M15"/>
    <property type="match status" value="2"/>
</dbReference>
<keyword evidence="13" id="KW-1185">Reference proteome</keyword>
<evidence type="ECO:0000256" key="4">
    <source>
        <dbReference type="ARBA" id="ARBA00022801"/>
    </source>
</evidence>
<keyword evidence="4 9" id="KW-0378">Hydrolase</keyword>
<dbReference type="Gene3D" id="3.30.1380.10">
    <property type="match status" value="1"/>
</dbReference>
<dbReference type="Proteomes" id="UP000322783">
    <property type="component" value="Unassembled WGS sequence"/>
</dbReference>
<organism evidence="12 13">
    <name type="scientific">Selenomonas caprae</name>
    <dbReference type="NCBI Taxonomy" id="2606905"/>
    <lineage>
        <taxon>Bacteria</taxon>
        <taxon>Bacillati</taxon>
        <taxon>Bacillota</taxon>
        <taxon>Negativicutes</taxon>
        <taxon>Selenomonadales</taxon>
        <taxon>Selenomonadaceae</taxon>
        <taxon>Selenomonas</taxon>
    </lineage>
</organism>
<feature type="site" description="Transition state stabilizer" evidence="9">
    <location>
        <position position="114"/>
    </location>
</feature>
<keyword evidence="8 10" id="KW-0961">Cell wall biogenesis/degradation</keyword>
<dbReference type="AlphaFoldDB" id="A0A5D6WGN5"/>
<evidence type="ECO:0000256" key="1">
    <source>
        <dbReference type="ARBA" id="ARBA00001362"/>
    </source>
</evidence>
<feature type="chain" id="PRO_5022865944" description="D-alanyl-D-alanine dipeptidase" evidence="11">
    <location>
        <begin position="25"/>
        <end position="268"/>
    </location>
</feature>
<dbReference type="PIRSF" id="PIRSF026671">
    <property type="entry name" value="AA_dipeptidase"/>
    <property type="match status" value="1"/>
</dbReference>
<evidence type="ECO:0000256" key="7">
    <source>
        <dbReference type="ARBA" id="ARBA00023049"/>
    </source>
</evidence>
<keyword evidence="6 9" id="KW-0224">Dipeptidase</keyword>
<dbReference type="CDD" id="cd14817">
    <property type="entry name" value="D-Ala-D-Ala_dipeptidase_VanX"/>
    <property type="match status" value="1"/>
</dbReference>
<dbReference type="InterPro" id="IPR009045">
    <property type="entry name" value="Zn_M74/Hedgehog-like"/>
</dbReference>
<comment type="catalytic activity">
    <reaction evidence="1 9 10">
        <text>D-alanyl-D-alanine + H2O = 2 D-alanine</text>
        <dbReference type="Rhea" id="RHEA:20661"/>
        <dbReference type="ChEBI" id="CHEBI:15377"/>
        <dbReference type="ChEBI" id="CHEBI:57416"/>
        <dbReference type="ChEBI" id="CHEBI:57822"/>
        <dbReference type="EC" id="3.4.13.22"/>
    </reaction>
</comment>
<feature type="active site" description="Proton donor/acceptor" evidence="9">
    <location>
        <position position="245"/>
    </location>
</feature>
<dbReference type="GO" id="GO:0160237">
    <property type="term" value="F:D-Ala-D-Ala dipeptidase activity"/>
    <property type="evidence" value="ECO:0007669"/>
    <property type="project" value="UniProtKB-EC"/>
</dbReference>
<gene>
    <name evidence="12" type="ORF">FZ041_12170</name>
</gene>
<keyword evidence="2 9" id="KW-0645">Protease</keyword>
<keyword evidence="11" id="KW-0732">Signal</keyword>
<dbReference type="GO" id="GO:0071555">
    <property type="term" value="P:cell wall organization"/>
    <property type="evidence" value="ECO:0007669"/>
    <property type="project" value="UniProtKB-KW"/>
</dbReference>
<dbReference type="GO" id="GO:0006508">
    <property type="term" value="P:proteolysis"/>
    <property type="evidence" value="ECO:0007669"/>
    <property type="project" value="UniProtKB-KW"/>
</dbReference>
<evidence type="ECO:0000256" key="2">
    <source>
        <dbReference type="ARBA" id="ARBA00022670"/>
    </source>
</evidence>
<keyword evidence="3 9" id="KW-0479">Metal-binding</keyword>
<dbReference type="PROSITE" id="PS51257">
    <property type="entry name" value="PROKAR_LIPOPROTEIN"/>
    <property type="match status" value="1"/>
</dbReference>
<dbReference type="InterPro" id="IPR000755">
    <property type="entry name" value="A_A_dipeptidase"/>
</dbReference>
<reference evidence="12 13" key="1">
    <citation type="submission" date="2019-08" db="EMBL/GenBank/DDBJ databases">
        <title>Selenomonas sp. mPRGC5 and Selenomonas sp. mPRGC8 isolated from ruminal fluid of dairy goat (Capra hircus).</title>
        <authorList>
            <person name="Poothong S."/>
            <person name="Nuengjamnong C."/>
            <person name="Tanasupawat S."/>
        </authorList>
    </citation>
    <scope>NUCLEOTIDE SEQUENCE [LARGE SCALE GENOMIC DNA]</scope>
    <source>
        <strain evidence="13">mPRGC8</strain>
    </source>
</reference>
<dbReference type="SUPFAM" id="SSF55166">
    <property type="entry name" value="Hedgehog/DD-peptidase"/>
    <property type="match status" value="1"/>
</dbReference>
<comment type="similarity">
    <text evidence="9 10">Belongs to the peptidase M15D family.</text>
</comment>
<accession>A0A5D6WGN5</accession>
<dbReference type="GO" id="GO:0008237">
    <property type="term" value="F:metallopeptidase activity"/>
    <property type="evidence" value="ECO:0007669"/>
    <property type="project" value="UniProtKB-KW"/>
</dbReference>
<evidence type="ECO:0000313" key="12">
    <source>
        <dbReference type="EMBL" id="TYZ27253.1"/>
    </source>
</evidence>
<comment type="cofactor">
    <cofactor evidence="9">
        <name>Zn(2+)</name>
        <dbReference type="ChEBI" id="CHEBI:29105"/>
    </cofactor>
    <text evidence="9">Binds 1 zinc ion per subunit.</text>
</comment>
<evidence type="ECO:0000256" key="11">
    <source>
        <dbReference type="SAM" id="SignalP"/>
    </source>
</evidence>
<comment type="function">
    <text evidence="9 10">Catalyzes hydrolysis of the D-alanyl-D-alanine dipeptide.</text>
</comment>
<name>A0A5D6WGN5_9FIRM</name>
<feature type="binding site" evidence="9">
    <location>
        <position position="159"/>
    </location>
    <ligand>
        <name>Zn(2+)</name>
        <dbReference type="ChEBI" id="CHEBI:29105"/>
        <note>catalytic</note>
    </ligand>
</feature>
<evidence type="ECO:0000256" key="9">
    <source>
        <dbReference type="HAMAP-Rule" id="MF_01924"/>
    </source>
</evidence>
<dbReference type="PANTHER" id="PTHR43126:SF1">
    <property type="entry name" value="D-ALANYL-D-ALANINE DIPEPTIDASE"/>
    <property type="match status" value="1"/>
</dbReference>
<evidence type="ECO:0000313" key="13">
    <source>
        <dbReference type="Proteomes" id="UP000322783"/>
    </source>
</evidence>
<dbReference type="GO" id="GO:0008270">
    <property type="term" value="F:zinc ion binding"/>
    <property type="evidence" value="ECO:0007669"/>
    <property type="project" value="UniProtKB-UniRule"/>
</dbReference>
<dbReference type="EMBL" id="VTOZ01000030">
    <property type="protein sequence ID" value="TYZ27253.1"/>
    <property type="molecule type" value="Genomic_DNA"/>
</dbReference>
<feature type="binding site" evidence="9">
    <location>
        <position position="248"/>
    </location>
    <ligand>
        <name>Zn(2+)</name>
        <dbReference type="ChEBI" id="CHEBI:29105"/>
        <note>catalytic</note>
    </ligand>
</feature>
<dbReference type="EC" id="3.4.13.22" evidence="9 10"/>
<dbReference type="HAMAP" id="MF_01924">
    <property type="entry name" value="A_A_dipeptidase"/>
    <property type="match status" value="1"/>
</dbReference>
<dbReference type="PANTHER" id="PTHR43126">
    <property type="entry name" value="D-ALANYL-D-ALANINE DIPEPTIDASE"/>
    <property type="match status" value="1"/>
</dbReference>
<proteinExistence type="inferred from homology"/>
<protein>
    <recommendedName>
        <fullName evidence="9 10">D-alanyl-D-alanine dipeptidase</fullName>
        <shortName evidence="9 10">D-Ala-D-Ala dipeptidase</shortName>
        <ecNumber evidence="9 10">3.4.13.22</ecNumber>
    </recommendedName>
</protein>
<evidence type="ECO:0000256" key="10">
    <source>
        <dbReference type="PIRNR" id="PIRNR026671"/>
    </source>
</evidence>
<evidence type="ECO:0000256" key="8">
    <source>
        <dbReference type="ARBA" id="ARBA00023316"/>
    </source>
</evidence>
<evidence type="ECO:0000256" key="5">
    <source>
        <dbReference type="ARBA" id="ARBA00022833"/>
    </source>
</evidence>
<evidence type="ECO:0000256" key="3">
    <source>
        <dbReference type="ARBA" id="ARBA00022723"/>
    </source>
</evidence>
<feature type="binding site" evidence="9">
    <location>
        <position position="166"/>
    </location>
    <ligand>
        <name>Zn(2+)</name>
        <dbReference type="ChEBI" id="CHEBI:29105"/>
        <note>catalytic</note>
    </ligand>
</feature>